<feature type="transmembrane region" description="Helical" evidence="6">
    <location>
        <begin position="60"/>
        <end position="82"/>
    </location>
</feature>
<sequence>MTAATAAADTLAATAGAHEHGAAAGLDTIILIPATLLLVVYIGGALSSRRNGRPWPWHRVALWCAGVVAAAAPILGPFAAAAHESFVAHALGHVVGGMLAPLLLVLAAPVTLALRTLDTTPARRLSRLLGSLPVRLLVHPVTMGIVSTASLWLVYATWIYDAAHGSALVHVFVHVHTVIVGYLFTAAIVGVDPDPHPTSRILRAVVLVLTMAAHAVLAKHLFANPPASAGLADGQLGAQTMYYVGGVVELAIVIVFCAQWYRASGRRLERDAARATA</sequence>
<dbReference type="InterPro" id="IPR019108">
    <property type="entry name" value="Caa3_assmbl_CtaG-rel"/>
</dbReference>
<evidence type="ECO:0000256" key="3">
    <source>
        <dbReference type="ARBA" id="ARBA00022692"/>
    </source>
</evidence>
<dbReference type="RefSeq" id="WP_156242742.1">
    <property type="nucleotide sequence ID" value="NZ_BAAAZL010000004.1"/>
</dbReference>
<dbReference type="Pfam" id="PF09678">
    <property type="entry name" value="Caa3_CtaG"/>
    <property type="match status" value="1"/>
</dbReference>
<feature type="transmembrane region" description="Helical" evidence="6">
    <location>
        <begin position="29"/>
        <end position="48"/>
    </location>
</feature>
<keyword evidence="2" id="KW-1003">Cell membrane</keyword>
<proteinExistence type="predicted"/>
<feature type="transmembrane region" description="Helical" evidence="6">
    <location>
        <begin position="242"/>
        <end position="261"/>
    </location>
</feature>
<feature type="transmembrane region" description="Helical" evidence="6">
    <location>
        <begin position="136"/>
        <end position="155"/>
    </location>
</feature>
<reference evidence="7 8" key="1">
    <citation type="submission" date="2018-09" db="EMBL/GenBank/DDBJ databases">
        <title>Whole genome sequencing of Microbacterium oryzae strain MB-10T.</title>
        <authorList>
            <person name="Das S.K."/>
        </authorList>
    </citation>
    <scope>NUCLEOTIDE SEQUENCE [LARGE SCALE GENOMIC DNA]</scope>
    <source>
        <strain evidence="7 8">MB-10</strain>
    </source>
</reference>
<keyword evidence="4 6" id="KW-1133">Transmembrane helix</keyword>
<gene>
    <name evidence="7" type="ORF">D7D94_11495</name>
</gene>
<evidence type="ECO:0000256" key="6">
    <source>
        <dbReference type="SAM" id="Phobius"/>
    </source>
</evidence>
<keyword evidence="8" id="KW-1185">Reference proteome</keyword>
<evidence type="ECO:0000313" key="7">
    <source>
        <dbReference type="EMBL" id="QGU28230.1"/>
    </source>
</evidence>
<keyword evidence="3 6" id="KW-0812">Transmembrane</keyword>
<dbReference type="GO" id="GO:0005886">
    <property type="term" value="C:plasma membrane"/>
    <property type="evidence" value="ECO:0007669"/>
    <property type="project" value="UniProtKB-SubCell"/>
</dbReference>
<organism evidence="7 8">
    <name type="scientific">Microbacterium oryzae</name>
    <dbReference type="NCBI Taxonomy" id="743009"/>
    <lineage>
        <taxon>Bacteria</taxon>
        <taxon>Bacillati</taxon>
        <taxon>Actinomycetota</taxon>
        <taxon>Actinomycetes</taxon>
        <taxon>Micrococcales</taxon>
        <taxon>Microbacteriaceae</taxon>
        <taxon>Microbacterium</taxon>
    </lineage>
</organism>
<dbReference type="AlphaFoldDB" id="A0A6I6E730"/>
<keyword evidence="5 6" id="KW-0472">Membrane</keyword>
<protein>
    <submittedName>
        <fullName evidence="7">Cytochrome c oxidase assembly protein</fullName>
    </submittedName>
</protein>
<dbReference type="KEGG" id="moj:D7D94_11495"/>
<evidence type="ECO:0000256" key="2">
    <source>
        <dbReference type="ARBA" id="ARBA00022475"/>
    </source>
</evidence>
<comment type="subcellular location">
    <subcellularLocation>
        <location evidence="1">Cell membrane</location>
        <topology evidence="1">Multi-pass membrane protein</topology>
    </subcellularLocation>
</comment>
<evidence type="ECO:0000256" key="4">
    <source>
        <dbReference type="ARBA" id="ARBA00022989"/>
    </source>
</evidence>
<accession>A0A6I6E730</accession>
<feature type="transmembrane region" description="Helical" evidence="6">
    <location>
        <begin position="167"/>
        <end position="189"/>
    </location>
</feature>
<name>A0A6I6E730_9MICO</name>
<dbReference type="OrthoDB" id="5024156at2"/>
<dbReference type="Proteomes" id="UP000422989">
    <property type="component" value="Chromosome"/>
</dbReference>
<feature type="transmembrane region" description="Helical" evidence="6">
    <location>
        <begin position="94"/>
        <end position="115"/>
    </location>
</feature>
<dbReference type="EMBL" id="CP032550">
    <property type="protein sequence ID" value="QGU28230.1"/>
    <property type="molecule type" value="Genomic_DNA"/>
</dbReference>
<evidence type="ECO:0000256" key="5">
    <source>
        <dbReference type="ARBA" id="ARBA00023136"/>
    </source>
</evidence>
<feature type="transmembrane region" description="Helical" evidence="6">
    <location>
        <begin position="201"/>
        <end position="222"/>
    </location>
</feature>
<evidence type="ECO:0000313" key="8">
    <source>
        <dbReference type="Proteomes" id="UP000422989"/>
    </source>
</evidence>
<evidence type="ECO:0000256" key="1">
    <source>
        <dbReference type="ARBA" id="ARBA00004651"/>
    </source>
</evidence>